<dbReference type="OrthoDB" id="7188487at2"/>
<keyword evidence="1" id="KW-0472">Membrane</keyword>
<dbReference type="AlphaFoldDB" id="A0A0B6TUM2"/>
<evidence type="ECO:0000313" key="2">
    <source>
        <dbReference type="EMBL" id="AJK68416.1"/>
    </source>
</evidence>
<dbReference type="EMBL" id="CP007790">
    <property type="protein sequence ID" value="AJK68416.1"/>
    <property type="molecule type" value="Genomic_DNA"/>
</dbReference>
<dbReference type="HOGENOM" id="CLU_2786845_0_0_11"/>
<dbReference type="KEGG" id="cmq:B840_03985"/>
<sequence length="68" mass="6849">MVAWLAGLVCTLLPGPFVDATTPAPVLLISFVGTGVAMATTVAVLTGLGLRRILATGARVRSSAAAQR</sequence>
<feature type="transmembrane region" description="Helical" evidence="1">
    <location>
        <begin position="30"/>
        <end position="50"/>
    </location>
</feature>
<accession>A0A0B6TUM2</accession>
<dbReference type="Proteomes" id="UP000031928">
    <property type="component" value="Chromosome"/>
</dbReference>
<evidence type="ECO:0000256" key="1">
    <source>
        <dbReference type="SAM" id="Phobius"/>
    </source>
</evidence>
<reference evidence="2 3" key="1">
    <citation type="submission" date="2014-05" db="EMBL/GenBank/DDBJ databases">
        <title>Complete genome sequence of Corynebacterium marinum DSM 44953.</title>
        <authorList>
            <person name="Schaffert L."/>
            <person name="Albersmeier A."/>
            <person name="Kalinowski J."/>
            <person name="Ruckert C."/>
        </authorList>
    </citation>
    <scope>NUCLEOTIDE SEQUENCE [LARGE SCALE GENOMIC DNA]</scope>
    <source>
        <strain evidence="2 3">DSM 44953</strain>
    </source>
</reference>
<keyword evidence="3" id="KW-1185">Reference proteome</keyword>
<proteinExistence type="predicted"/>
<evidence type="ECO:0000313" key="3">
    <source>
        <dbReference type="Proteomes" id="UP000031928"/>
    </source>
</evidence>
<organism evidence="2 3">
    <name type="scientific">Corynebacterium marinum DSM 44953</name>
    <dbReference type="NCBI Taxonomy" id="1224162"/>
    <lineage>
        <taxon>Bacteria</taxon>
        <taxon>Bacillati</taxon>
        <taxon>Actinomycetota</taxon>
        <taxon>Actinomycetes</taxon>
        <taxon>Mycobacteriales</taxon>
        <taxon>Corynebacteriaceae</taxon>
        <taxon>Corynebacterium</taxon>
    </lineage>
</organism>
<keyword evidence="1" id="KW-1133">Transmembrane helix</keyword>
<gene>
    <name evidence="2" type="ORF">B840_03985</name>
</gene>
<name>A0A0B6TUM2_9CORY</name>
<dbReference type="RefSeq" id="WP_052491084.1">
    <property type="nucleotide sequence ID" value="NZ_CP007790.1"/>
</dbReference>
<protein>
    <submittedName>
        <fullName evidence="2">Uncharacterized protein</fullName>
    </submittedName>
</protein>
<keyword evidence="1" id="KW-0812">Transmembrane</keyword>